<keyword evidence="2" id="KW-0472">Membrane</keyword>
<accession>A0A1F5PME1</accession>
<proteinExistence type="predicted"/>
<name>A0A1F5PME1_9BACT</name>
<sequence>MNFQGFIKSKFATWILLPVFVLALVGFGKVYFQKRTIDKEIAKLQEQADKIQQDNEQLSSLIKYYNTPQYQEKQAREKLNLKKEGEYVIALPDSNGESAADAAAQQTKASNLKAWFNYFFHAN</sequence>
<dbReference type="Pfam" id="PF04977">
    <property type="entry name" value="DivIC"/>
    <property type="match status" value="1"/>
</dbReference>
<dbReference type="EMBL" id="MFEY01000003">
    <property type="protein sequence ID" value="OGE90850.1"/>
    <property type="molecule type" value="Genomic_DNA"/>
</dbReference>
<dbReference type="InterPro" id="IPR007060">
    <property type="entry name" value="FtsL/DivIC"/>
</dbReference>
<dbReference type="AlphaFoldDB" id="A0A1F5PME1"/>
<evidence type="ECO:0008006" key="5">
    <source>
        <dbReference type="Google" id="ProtNLM"/>
    </source>
</evidence>
<evidence type="ECO:0000313" key="3">
    <source>
        <dbReference type="EMBL" id="OGE90850.1"/>
    </source>
</evidence>
<organism evidence="3 4">
    <name type="scientific">Candidatus Doudnabacteria bacterium RIFCSPHIGHO2_12_FULL_48_16</name>
    <dbReference type="NCBI Taxonomy" id="1817838"/>
    <lineage>
        <taxon>Bacteria</taxon>
        <taxon>Candidatus Doudnaibacteriota</taxon>
    </lineage>
</organism>
<gene>
    <name evidence="3" type="ORF">A3E29_01620</name>
</gene>
<feature type="coiled-coil region" evidence="1">
    <location>
        <begin position="34"/>
        <end position="61"/>
    </location>
</feature>
<keyword evidence="2" id="KW-1133">Transmembrane helix</keyword>
<evidence type="ECO:0000313" key="4">
    <source>
        <dbReference type="Proteomes" id="UP000177682"/>
    </source>
</evidence>
<keyword evidence="1" id="KW-0175">Coiled coil</keyword>
<dbReference type="Proteomes" id="UP000177682">
    <property type="component" value="Unassembled WGS sequence"/>
</dbReference>
<comment type="caution">
    <text evidence="3">The sequence shown here is derived from an EMBL/GenBank/DDBJ whole genome shotgun (WGS) entry which is preliminary data.</text>
</comment>
<protein>
    <recommendedName>
        <fullName evidence="5">Septum formation initiator</fullName>
    </recommendedName>
</protein>
<keyword evidence="2" id="KW-0812">Transmembrane</keyword>
<evidence type="ECO:0000256" key="2">
    <source>
        <dbReference type="SAM" id="Phobius"/>
    </source>
</evidence>
<feature type="transmembrane region" description="Helical" evidence="2">
    <location>
        <begin position="12"/>
        <end position="32"/>
    </location>
</feature>
<reference evidence="3 4" key="1">
    <citation type="journal article" date="2016" name="Nat. Commun.">
        <title>Thousands of microbial genomes shed light on interconnected biogeochemical processes in an aquifer system.</title>
        <authorList>
            <person name="Anantharaman K."/>
            <person name="Brown C.T."/>
            <person name="Hug L.A."/>
            <person name="Sharon I."/>
            <person name="Castelle C.J."/>
            <person name="Probst A.J."/>
            <person name="Thomas B.C."/>
            <person name="Singh A."/>
            <person name="Wilkins M.J."/>
            <person name="Karaoz U."/>
            <person name="Brodie E.L."/>
            <person name="Williams K.H."/>
            <person name="Hubbard S.S."/>
            <person name="Banfield J.F."/>
        </authorList>
    </citation>
    <scope>NUCLEOTIDE SEQUENCE [LARGE SCALE GENOMIC DNA]</scope>
</reference>
<evidence type="ECO:0000256" key="1">
    <source>
        <dbReference type="SAM" id="Coils"/>
    </source>
</evidence>